<gene>
    <name evidence="2" type="ORF">LDX50_28760</name>
</gene>
<dbReference type="AlphaFoldDB" id="A0A9X1HVW6"/>
<evidence type="ECO:0000313" key="2">
    <source>
        <dbReference type="EMBL" id="MCA6078900.1"/>
    </source>
</evidence>
<evidence type="ECO:0000256" key="1">
    <source>
        <dbReference type="SAM" id="SignalP"/>
    </source>
</evidence>
<dbReference type="Proteomes" id="UP001139409">
    <property type="component" value="Unassembled WGS sequence"/>
</dbReference>
<dbReference type="RefSeq" id="WP_225699759.1">
    <property type="nucleotide sequence ID" value="NZ_JAIXNE010000007.1"/>
</dbReference>
<keyword evidence="1" id="KW-0732">Signal</keyword>
<proteinExistence type="predicted"/>
<feature type="chain" id="PRO_5040766372" description="DUF4421 domain-containing protein" evidence="1">
    <location>
        <begin position="30"/>
        <end position="354"/>
    </location>
</feature>
<evidence type="ECO:0008006" key="4">
    <source>
        <dbReference type="Google" id="ProtNLM"/>
    </source>
</evidence>
<dbReference type="EMBL" id="JAIXNE010000007">
    <property type="protein sequence ID" value="MCA6078900.1"/>
    <property type="molecule type" value="Genomic_DNA"/>
</dbReference>
<evidence type="ECO:0000313" key="3">
    <source>
        <dbReference type="Proteomes" id="UP001139409"/>
    </source>
</evidence>
<reference evidence="2" key="1">
    <citation type="submission" date="2021-09" db="EMBL/GenBank/DDBJ databases">
        <title>Fulvivirga sp. isolated from coastal sediment.</title>
        <authorList>
            <person name="Yu H."/>
        </authorList>
    </citation>
    <scope>NUCLEOTIDE SEQUENCE</scope>
    <source>
        <strain evidence="2">1062</strain>
    </source>
</reference>
<keyword evidence="3" id="KW-1185">Reference proteome</keyword>
<comment type="caution">
    <text evidence="2">The sequence shown here is derived from an EMBL/GenBank/DDBJ whole genome shotgun (WGS) entry which is preliminary data.</text>
</comment>
<organism evidence="2 3">
    <name type="scientific">Fulvivirga sedimenti</name>
    <dbReference type="NCBI Taxonomy" id="2879465"/>
    <lineage>
        <taxon>Bacteria</taxon>
        <taxon>Pseudomonadati</taxon>
        <taxon>Bacteroidota</taxon>
        <taxon>Cytophagia</taxon>
        <taxon>Cytophagales</taxon>
        <taxon>Fulvivirgaceae</taxon>
        <taxon>Fulvivirga</taxon>
    </lineage>
</organism>
<accession>A0A9X1HVW6</accession>
<feature type="signal peptide" evidence="1">
    <location>
        <begin position="1"/>
        <end position="29"/>
    </location>
</feature>
<sequence>MHTRRGTIPIFFRTMLMVVFVFSATHLSAQDDRDVSIPLDHFYAKPVNGGLRNFLSKFHFSLSTGYGQTFYKQDLSDFAVLQQPDSMPVIFEGGGQSVPASINGYRYWFNRADPSGSRNYNAANDFIVQGDSAGLAFQGRGWSIPLNVSVHFEFNRYKVGGGFIMEYHRPGEMAPNRFGDRINSYSPDFNSTFYKKYYFLFGAKLYRYQYFVLSADAHIGGFSLSRKFDKTQVTKGVYMNVGLTVERELSEYVRLFARPSYDLKSFTLNMPESGLSLKTNMNAWFLNVGITYRIPELKRCFIKECRTQVNHQHGNMEYRSRVHPWYKKQNPHHGENYPSLIKYKRKNKKKMNPY</sequence>
<name>A0A9X1HVW6_9BACT</name>
<protein>
    <recommendedName>
        <fullName evidence="4">DUF4421 domain-containing protein</fullName>
    </recommendedName>
</protein>